<dbReference type="PANTHER" id="PTHR37485">
    <property type="entry name" value="CELL DIVISION PROTEIN FTSB"/>
    <property type="match status" value="1"/>
</dbReference>
<keyword evidence="7" id="KW-0175">Coiled coil</keyword>
<keyword evidence="6" id="KW-0131">Cell cycle</keyword>
<feature type="coiled-coil region" evidence="7">
    <location>
        <begin position="29"/>
        <end position="70"/>
    </location>
</feature>
<dbReference type="InterPro" id="IPR007060">
    <property type="entry name" value="FtsL/DivIC"/>
</dbReference>
<reference evidence="8" key="1">
    <citation type="submission" date="2018-06" db="EMBL/GenBank/DDBJ databases">
        <authorList>
            <person name="Zhirakovskaya E."/>
        </authorList>
    </citation>
    <scope>NUCLEOTIDE SEQUENCE</scope>
</reference>
<keyword evidence="4" id="KW-1133">Transmembrane helix</keyword>
<dbReference type="NCBIfam" id="NF002058">
    <property type="entry name" value="PRK00888.1"/>
    <property type="match status" value="1"/>
</dbReference>
<gene>
    <name evidence="8" type="ORF">MNBD_GAMMA06-684</name>
</gene>
<dbReference type="GO" id="GO:0043093">
    <property type="term" value="P:FtsZ-dependent cytokinesis"/>
    <property type="evidence" value="ECO:0007669"/>
    <property type="project" value="TreeGrafter"/>
</dbReference>
<dbReference type="AlphaFoldDB" id="A0A3B0WD35"/>
<protein>
    <submittedName>
        <fullName evidence="8">Cell division protein DivIC (FtsB), stabilizes FtsL against RasP cleavage</fullName>
    </submittedName>
</protein>
<accession>A0A3B0WD35</accession>
<keyword evidence="2 8" id="KW-0132">Cell division</keyword>
<keyword evidence="1" id="KW-1003">Cell membrane</keyword>
<dbReference type="GO" id="GO:0030428">
    <property type="term" value="C:cell septum"/>
    <property type="evidence" value="ECO:0007669"/>
    <property type="project" value="TreeGrafter"/>
</dbReference>
<keyword evidence="5" id="KW-0472">Membrane</keyword>
<evidence type="ECO:0000313" key="8">
    <source>
        <dbReference type="EMBL" id="VAW53765.1"/>
    </source>
</evidence>
<evidence type="ECO:0000256" key="7">
    <source>
        <dbReference type="SAM" id="Coils"/>
    </source>
</evidence>
<dbReference type="HAMAP" id="MF_00599">
    <property type="entry name" value="FtsB"/>
    <property type="match status" value="1"/>
</dbReference>
<evidence type="ECO:0000256" key="2">
    <source>
        <dbReference type="ARBA" id="ARBA00022618"/>
    </source>
</evidence>
<dbReference type="InterPro" id="IPR023081">
    <property type="entry name" value="Cell_div_FtsB"/>
</dbReference>
<dbReference type="EMBL" id="UOFD01000065">
    <property type="protein sequence ID" value="VAW53765.1"/>
    <property type="molecule type" value="Genomic_DNA"/>
</dbReference>
<dbReference type="Pfam" id="PF04977">
    <property type="entry name" value="DivIC"/>
    <property type="match status" value="1"/>
</dbReference>
<evidence type="ECO:0000256" key="5">
    <source>
        <dbReference type="ARBA" id="ARBA00023136"/>
    </source>
</evidence>
<evidence type="ECO:0000256" key="3">
    <source>
        <dbReference type="ARBA" id="ARBA00022692"/>
    </source>
</evidence>
<evidence type="ECO:0000256" key="4">
    <source>
        <dbReference type="ARBA" id="ARBA00022989"/>
    </source>
</evidence>
<dbReference type="PANTHER" id="PTHR37485:SF1">
    <property type="entry name" value="CELL DIVISION PROTEIN FTSB"/>
    <property type="match status" value="1"/>
</dbReference>
<evidence type="ECO:0000256" key="1">
    <source>
        <dbReference type="ARBA" id="ARBA00022475"/>
    </source>
</evidence>
<proteinExistence type="inferred from homology"/>
<name>A0A3B0WD35_9ZZZZ</name>
<keyword evidence="3" id="KW-0812">Transmembrane</keyword>
<sequence length="101" mass="11727">MKIIAFVLLVLLVWLQYKIWLQDGGIPEVLQLQQEVEEVTKEVHKLQERNSSLDAEVKDLKKGLDAIEERARSEMGMIKEGEVYYQVIKSEKDLPSANERK</sequence>
<organism evidence="8">
    <name type="scientific">hydrothermal vent metagenome</name>
    <dbReference type="NCBI Taxonomy" id="652676"/>
    <lineage>
        <taxon>unclassified sequences</taxon>
        <taxon>metagenomes</taxon>
        <taxon>ecological metagenomes</taxon>
    </lineage>
</organism>
<evidence type="ECO:0000256" key="6">
    <source>
        <dbReference type="ARBA" id="ARBA00023306"/>
    </source>
</evidence>